<keyword evidence="1" id="KW-0472">Membrane</keyword>
<dbReference type="Proteomes" id="UP000185192">
    <property type="component" value="Unassembled WGS sequence"/>
</dbReference>
<dbReference type="AlphaFoldDB" id="A0A1N6CPX3"/>
<keyword evidence="1" id="KW-1133">Transmembrane helix</keyword>
<evidence type="ECO:0000313" key="2">
    <source>
        <dbReference type="EMBL" id="SIN60414.1"/>
    </source>
</evidence>
<dbReference type="RefSeq" id="WP_074203705.1">
    <property type="nucleotide sequence ID" value="NZ_FSQW01000001.1"/>
</dbReference>
<feature type="transmembrane region" description="Helical" evidence="1">
    <location>
        <begin position="56"/>
        <end position="73"/>
    </location>
</feature>
<feature type="transmembrane region" description="Helical" evidence="1">
    <location>
        <begin position="6"/>
        <end position="21"/>
    </location>
</feature>
<sequence length="84" mass="9386">METIYDWLTVAIFGGLIVLFLDRSMEDDPPDHLWQYLVASVGCAGANYLGNEGYQLAAVAVIATVVTYIVMVLKPFDKFNRPEE</sequence>
<evidence type="ECO:0000256" key="1">
    <source>
        <dbReference type="SAM" id="Phobius"/>
    </source>
</evidence>
<feature type="transmembrane region" description="Helical" evidence="1">
    <location>
        <begin position="33"/>
        <end position="50"/>
    </location>
</feature>
<dbReference type="EMBL" id="FSQW01000001">
    <property type="protein sequence ID" value="SIN60414.1"/>
    <property type="molecule type" value="Genomic_DNA"/>
</dbReference>
<organism evidence="2 3">
    <name type="scientific">Parasphingorhabdus marina DSM 22363</name>
    <dbReference type="NCBI Taxonomy" id="1123272"/>
    <lineage>
        <taxon>Bacteria</taxon>
        <taxon>Pseudomonadati</taxon>
        <taxon>Pseudomonadota</taxon>
        <taxon>Alphaproteobacteria</taxon>
        <taxon>Sphingomonadales</taxon>
        <taxon>Sphingomonadaceae</taxon>
        <taxon>Parasphingorhabdus</taxon>
    </lineage>
</organism>
<dbReference type="OrthoDB" id="7210964at2"/>
<evidence type="ECO:0000313" key="3">
    <source>
        <dbReference type="Proteomes" id="UP000185192"/>
    </source>
</evidence>
<dbReference type="InterPro" id="IPR054655">
    <property type="entry name" value="XrtV-like"/>
</dbReference>
<proteinExistence type="predicted"/>
<name>A0A1N6CPX3_9SPHN</name>
<protein>
    <submittedName>
        <fullName evidence="2">Uncharacterized protein</fullName>
    </submittedName>
</protein>
<keyword evidence="1" id="KW-0812">Transmembrane</keyword>
<keyword evidence="3" id="KW-1185">Reference proteome</keyword>
<reference evidence="3" key="1">
    <citation type="submission" date="2016-11" db="EMBL/GenBank/DDBJ databases">
        <authorList>
            <person name="Varghese N."/>
            <person name="Submissions S."/>
        </authorList>
    </citation>
    <scope>NUCLEOTIDE SEQUENCE [LARGE SCALE GENOMIC DNA]</scope>
    <source>
        <strain evidence="3">DSM 22363</strain>
    </source>
</reference>
<accession>A0A1N6CPX3</accession>
<gene>
    <name evidence="2" type="ORF">SAMN02745824_0660</name>
</gene>
<dbReference type="NCBIfam" id="NF045607">
    <property type="entry name" value="exo_Victor_syst"/>
    <property type="match status" value="1"/>
</dbReference>